<dbReference type="Gene3D" id="3.30.200.20">
    <property type="entry name" value="Phosphorylase Kinase, domain 1"/>
    <property type="match status" value="1"/>
</dbReference>
<keyword evidence="2" id="KW-1185">Reference proteome</keyword>
<comment type="caution">
    <text evidence="1">The sequence shown here is derived from an EMBL/GenBank/DDBJ whole genome shotgun (WGS) entry which is preliminary data.</text>
</comment>
<feature type="non-terminal residue" evidence="1">
    <location>
        <position position="1"/>
    </location>
</feature>
<gene>
    <name evidence="1" type="ORF">GMARGA_LOCUS20528</name>
</gene>
<dbReference type="Proteomes" id="UP000789901">
    <property type="component" value="Unassembled WGS sequence"/>
</dbReference>
<dbReference type="EMBL" id="CAJVQB010018085">
    <property type="protein sequence ID" value="CAG8786493.1"/>
    <property type="molecule type" value="Genomic_DNA"/>
</dbReference>
<dbReference type="SUPFAM" id="SSF56112">
    <property type="entry name" value="Protein kinase-like (PK-like)"/>
    <property type="match status" value="1"/>
</dbReference>
<organism evidence="1 2">
    <name type="scientific">Gigaspora margarita</name>
    <dbReference type="NCBI Taxonomy" id="4874"/>
    <lineage>
        <taxon>Eukaryota</taxon>
        <taxon>Fungi</taxon>
        <taxon>Fungi incertae sedis</taxon>
        <taxon>Mucoromycota</taxon>
        <taxon>Glomeromycotina</taxon>
        <taxon>Glomeromycetes</taxon>
        <taxon>Diversisporales</taxon>
        <taxon>Gigasporaceae</taxon>
        <taxon>Gigaspora</taxon>
    </lineage>
</organism>
<accession>A0ABN7VMF8</accession>
<sequence length="148" mass="16732">SDFSKEILYYFEKFNGINNSSTYVQKLCSSAPESCDPFTLLNHDDIGLELPEKNILPSNNGNIFSNDKVNRLVQIVIDIYGLEEISYKDLGKLDLMNRGAFGDVYRTFYKLTSNVVAVKKISIIPDDEYDGIKMLFNEICILSLGITP</sequence>
<name>A0ABN7VMF8_GIGMA</name>
<proteinExistence type="predicted"/>
<protein>
    <submittedName>
        <fullName evidence="1">15611_t:CDS:1</fullName>
    </submittedName>
</protein>
<reference evidence="1 2" key="1">
    <citation type="submission" date="2021-06" db="EMBL/GenBank/DDBJ databases">
        <authorList>
            <person name="Kallberg Y."/>
            <person name="Tangrot J."/>
            <person name="Rosling A."/>
        </authorList>
    </citation>
    <scope>NUCLEOTIDE SEQUENCE [LARGE SCALE GENOMIC DNA]</scope>
    <source>
        <strain evidence="1 2">120-4 pot B 10/14</strain>
    </source>
</reference>
<dbReference type="InterPro" id="IPR011009">
    <property type="entry name" value="Kinase-like_dom_sf"/>
</dbReference>
<evidence type="ECO:0000313" key="1">
    <source>
        <dbReference type="EMBL" id="CAG8786493.1"/>
    </source>
</evidence>
<evidence type="ECO:0000313" key="2">
    <source>
        <dbReference type="Proteomes" id="UP000789901"/>
    </source>
</evidence>